<keyword evidence="7" id="KW-1185">Reference proteome</keyword>
<dbReference type="CDD" id="cd17734">
    <property type="entry name" value="BRCT_Bard1_rpt1"/>
    <property type="match status" value="1"/>
</dbReference>
<feature type="compositionally biased region" description="Low complexity" evidence="4">
    <location>
        <begin position="66"/>
        <end position="75"/>
    </location>
</feature>
<dbReference type="GO" id="GO:0004842">
    <property type="term" value="F:ubiquitin-protein transferase activity"/>
    <property type="evidence" value="ECO:0007669"/>
    <property type="project" value="TreeGrafter"/>
</dbReference>
<dbReference type="SUPFAM" id="SSF48403">
    <property type="entry name" value="Ankyrin repeat"/>
    <property type="match status" value="1"/>
</dbReference>
<protein>
    <submittedName>
        <fullName evidence="6">BRCA1-associated RING domain protein 1</fullName>
    </submittedName>
</protein>
<dbReference type="SMART" id="SM00248">
    <property type="entry name" value="ANK"/>
    <property type="match status" value="3"/>
</dbReference>
<feature type="repeat" description="ANK" evidence="3">
    <location>
        <begin position="312"/>
        <end position="344"/>
    </location>
</feature>
<dbReference type="PROSITE" id="PS50297">
    <property type="entry name" value="ANK_REP_REGION"/>
    <property type="match status" value="3"/>
</dbReference>
<dbReference type="EMBL" id="SOYY01000010">
    <property type="protein sequence ID" value="KAA0715543.1"/>
    <property type="molecule type" value="Genomic_DNA"/>
</dbReference>
<dbReference type="SUPFAM" id="SSF52113">
    <property type="entry name" value="BRCT domain"/>
    <property type="match status" value="2"/>
</dbReference>
<proteinExistence type="predicted"/>
<accession>A0A5A9P0P3</accession>
<evidence type="ECO:0000256" key="3">
    <source>
        <dbReference type="PROSITE-ProRule" id="PRU00023"/>
    </source>
</evidence>
<dbReference type="GO" id="GO:0085020">
    <property type="term" value="P:protein K6-linked ubiquitination"/>
    <property type="evidence" value="ECO:0007669"/>
    <property type="project" value="TreeGrafter"/>
</dbReference>
<dbReference type="PROSITE" id="PS50088">
    <property type="entry name" value="ANK_REPEAT"/>
    <property type="match status" value="3"/>
</dbReference>
<feature type="domain" description="BRCT" evidence="5">
    <location>
        <begin position="471"/>
        <end position="538"/>
    </location>
</feature>
<dbReference type="GO" id="GO:0031436">
    <property type="term" value="C:BRCA1-BARD1 complex"/>
    <property type="evidence" value="ECO:0007669"/>
    <property type="project" value="TreeGrafter"/>
</dbReference>
<sequence length="680" mass="74622">MQFFFCLAKPDSKKKNFKIWFSPKSRKVRCCVEKPVPINLPNGDLEKPTASPSSKPQDLSVFNFTSSSQESECSSPLREKVNKKTKSKRVRSAYKQARRAKSPKQQTLVKREYKRLKLEAVNNQWGFGKEAALDSKEEEKLSSGDDNRRVGKKLSFGWIGSQPEEPQNLLNQDETQVLSLDESILDNPEVGETQNSDNELLNENAPSPPQPSPSGTLERENQDGDDLQMTPKRPRSSPGGRKRLSRSASLSTPHPPAGNPSNSLRTSRLSKEEQNVKPLSGRRSSSVTSVFGGSQGVRSNRGSLPYMKRNHMGETPLHLAALKGDVEEVRKLLALRVDPNLKDNAGWTPLHEACNLGHLGVVEELLQQGALLNTPGYQNDSPLHDAVRSGHVAVVKLLVIHGASQTVLNMFGLRPADYALTPEMQDVLRTAPEAPGPVTAHLGQPASLSKVHDPDKTYYLASGCVRETAPMVLMGSQLTPAQRKQLAKAAHLLGGKPVESFSNGVTHVVVPDASTQLSTLTTLQGILNGCWILRFSWVCCSLQAGIWSEESVYETGEGPPRARANRDSLLPRLFDGCFFYMMGSFHKPPKSDLLPLIKDGGGHLLNRLPKPDSDVTQTLCAAAYHAHPGSDQALCTQYILYDPQSSYKPSKVRVGKVWSAPSTWLVDCIAAFQLLAVPEL</sequence>
<feature type="repeat" description="ANK" evidence="3">
    <location>
        <begin position="378"/>
        <end position="410"/>
    </location>
</feature>
<dbReference type="Gene3D" id="1.25.40.20">
    <property type="entry name" value="Ankyrin repeat-containing domain"/>
    <property type="match status" value="1"/>
</dbReference>
<keyword evidence="1" id="KW-0677">Repeat</keyword>
<evidence type="ECO:0000256" key="1">
    <source>
        <dbReference type="ARBA" id="ARBA00022737"/>
    </source>
</evidence>
<keyword evidence="2 3" id="KW-0040">ANK repeat</keyword>
<name>A0A5A9P0P3_9TELE</name>
<dbReference type="PROSITE" id="PS50172">
    <property type="entry name" value="BRCT"/>
    <property type="match status" value="2"/>
</dbReference>
<feature type="compositionally biased region" description="Basic residues" evidence="4">
    <location>
        <begin position="232"/>
        <end position="245"/>
    </location>
</feature>
<feature type="compositionally biased region" description="Polar residues" evidence="4">
    <location>
        <begin position="192"/>
        <end position="205"/>
    </location>
</feature>
<evidence type="ECO:0000256" key="4">
    <source>
        <dbReference type="SAM" id="MobiDB-lite"/>
    </source>
</evidence>
<dbReference type="GO" id="GO:0070531">
    <property type="term" value="C:BRCA1-A complex"/>
    <property type="evidence" value="ECO:0007669"/>
    <property type="project" value="TreeGrafter"/>
</dbReference>
<dbReference type="CDD" id="cd17720">
    <property type="entry name" value="BRCT_Bard1_rpt2"/>
    <property type="match status" value="1"/>
</dbReference>
<feature type="domain" description="BRCT" evidence="5">
    <location>
        <begin position="569"/>
        <end position="680"/>
    </location>
</feature>
<dbReference type="PRINTS" id="PR01415">
    <property type="entry name" value="ANKYRIN"/>
</dbReference>
<dbReference type="PANTHER" id="PTHR24171">
    <property type="entry name" value="ANKYRIN REPEAT DOMAIN-CONTAINING PROTEIN 39-RELATED"/>
    <property type="match status" value="1"/>
</dbReference>
<dbReference type="InterPro" id="IPR036770">
    <property type="entry name" value="Ankyrin_rpt-contain_sf"/>
</dbReference>
<dbReference type="Proteomes" id="UP000324632">
    <property type="component" value="Chromosome 10"/>
</dbReference>
<dbReference type="Pfam" id="PF00533">
    <property type="entry name" value="BRCT"/>
    <property type="match status" value="1"/>
</dbReference>
<dbReference type="AlphaFoldDB" id="A0A5A9P0P3"/>
<dbReference type="InterPro" id="IPR036420">
    <property type="entry name" value="BRCT_dom_sf"/>
</dbReference>
<evidence type="ECO:0000313" key="7">
    <source>
        <dbReference type="Proteomes" id="UP000324632"/>
    </source>
</evidence>
<reference evidence="6 7" key="1">
    <citation type="journal article" date="2019" name="Mol. Ecol. Resour.">
        <title>Chromosome-level genome assembly of Triplophysa tibetana, a fish adapted to the harsh high-altitude environment of the Tibetan Plateau.</title>
        <authorList>
            <person name="Yang X."/>
            <person name="Liu H."/>
            <person name="Ma Z."/>
            <person name="Zou Y."/>
            <person name="Zou M."/>
            <person name="Mao Y."/>
            <person name="Li X."/>
            <person name="Wang H."/>
            <person name="Chen T."/>
            <person name="Wang W."/>
            <person name="Yang R."/>
        </authorList>
    </citation>
    <scope>NUCLEOTIDE SEQUENCE [LARGE SCALE GENOMIC DNA]</scope>
    <source>
        <strain evidence="6">TTIB1903HZAU</strain>
        <tissue evidence="6">Muscle</tissue>
    </source>
</reference>
<dbReference type="PANTHER" id="PTHR24171:SF8">
    <property type="entry name" value="BRCA1-ASSOCIATED RING DOMAIN PROTEIN 1"/>
    <property type="match status" value="1"/>
</dbReference>
<evidence type="ECO:0000256" key="2">
    <source>
        <dbReference type="ARBA" id="ARBA00023043"/>
    </source>
</evidence>
<dbReference type="Gene3D" id="3.40.50.10190">
    <property type="entry name" value="BRCT domain"/>
    <property type="match status" value="2"/>
</dbReference>
<dbReference type="InterPro" id="IPR002110">
    <property type="entry name" value="Ankyrin_rpt"/>
</dbReference>
<feature type="compositionally biased region" description="Polar residues" evidence="4">
    <location>
        <begin position="282"/>
        <end position="302"/>
    </location>
</feature>
<feature type="compositionally biased region" description="Polar residues" evidence="4">
    <location>
        <begin position="50"/>
        <end position="65"/>
    </location>
</feature>
<dbReference type="SMART" id="SM00292">
    <property type="entry name" value="BRCT"/>
    <property type="match status" value="2"/>
</dbReference>
<dbReference type="InterPro" id="IPR001357">
    <property type="entry name" value="BRCT_dom"/>
</dbReference>
<organism evidence="6 7">
    <name type="scientific">Triplophysa tibetana</name>
    <dbReference type="NCBI Taxonomy" id="1572043"/>
    <lineage>
        <taxon>Eukaryota</taxon>
        <taxon>Metazoa</taxon>
        <taxon>Chordata</taxon>
        <taxon>Craniata</taxon>
        <taxon>Vertebrata</taxon>
        <taxon>Euteleostomi</taxon>
        <taxon>Actinopterygii</taxon>
        <taxon>Neopterygii</taxon>
        <taxon>Teleostei</taxon>
        <taxon>Ostariophysi</taxon>
        <taxon>Cypriniformes</taxon>
        <taxon>Nemacheilidae</taxon>
        <taxon>Triplophysa</taxon>
    </lineage>
</organism>
<evidence type="ECO:0000313" key="6">
    <source>
        <dbReference type="EMBL" id="KAA0715543.1"/>
    </source>
</evidence>
<evidence type="ECO:0000259" key="5">
    <source>
        <dbReference type="PROSITE" id="PS50172"/>
    </source>
</evidence>
<feature type="repeat" description="ANK" evidence="3">
    <location>
        <begin position="345"/>
        <end position="377"/>
    </location>
</feature>
<comment type="caution">
    <text evidence="6">The sequence shown here is derived from an EMBL/GenBank/DDBJ whole genome shotgun (WGS) entry which is preliminary data.</text>
</comment>
<dbReference type="Pfam" id="PF12796">
    <property type="entry name" value="Ank_2"/>
    <property type="match status" value="1"/>
</dbReference>
<gene>
    <name evidence="6" type="ORF">E1301_Tti010079</name>
</gene>
<feature type="region of interest" description="Disordered" evidence="4">
    <location>
        <begin position="185"/>
        <end position="305"/>
    </location>
</feature>
<feature type="region of interest" description="Disordered" evidence="4">
    <location>
        <begin position="36"/>
        <end position="107"/>
    </location>
</feature>
<feature type="compositionally biased region" description="Basic residues" evidence="4">
    <location>
        <begin position="83"/>
        <end position="102"/>
    </location>
</feature>